<name>A0AAV4P347_CAEEX</name>
<dbReference type="Proteomes" id="UP001054945">
    <property type="component" value="Unassembled WGS sequence"/>
</dbReference>
<dbReference type="EMBL" id="BPLR01003990">
    <property type="protein sequence ID" value="GIX91084.1"/>
    <property type="molecule type" value="Genomic_DNA"/>
</dbReference>
<protein>
    <submittedName>
        <fullName evidence="1">Uncharacterized protein</fullName>
    </submittedName>
</protein>
<accession>A0AAV4P347</accession>
<evidence type="ECO:0000313" key="2">
    <source>
        <dbReference type="Proteomes" id="UP001054945"/>
    </source>
</evidence>
<keyword evidence="2" id="KW-1185">Reference proteome</keyword>
<proteinExistence type="predicted"/>
<sequence length="291" mass="33300">MAWVQRLTPQRKRKQNNLKIHPDLQACYVNKLTSITYRCSADQTFDIKKIQKELYVEIAVAKQWFRFIASITAEIFRLSNDERLNSSVVVYHPDGISHLAAKRIAVANQIDLNGKVFTSRKFLCEESELYRDTYEVVHATTYGLLTVERSVPVESGMSSYDALRIDFIGFLLKVSRISSTVSSVVGFFPKPGCLLTLPVARNLSNHALIVFTSGGSRFIVYLQLTSEIIEDQCIAISLQPKCDIVAGWCRRHSSFLRRNISQRWIRRDVPTAWPSRSPNTTPKDFLCQRYN</sequence>
<reference evidence="1 2" key="1">
    <citation type="submission" date="2021-06" db="EMBL/GenBank/DDBJ databases">
        <title>Caerostris extrusa draft genome.</title>
        <authorList>
            <person name="Kono N."/>
            <person name="Arakawa K."/>
        </authorList>
    </citation>
    <scope>NUCLEOTIDE SEQUENCE [LARGE SCALE GENOMIC DNA]</scope>
</reference>
<evidence type="ECO:0000313" key="1">
    <source>
        <dbReference type="EMBL" id="GIX91084.1"/>
    </source>
</evidence>
<comment type="caution">
    <text evidence="1">The sequence shown here is derived from an EMBL/GenBank/DDBJ whole genome shotgun (WGS) entry which is preliminary data.</text>
</comment>
<gene>
    <name evidence="1" type="ORF">CEXT_545941</name>
</gene>
<dbReference type="AlphaFoldDB" id="A0AAV4P347"/>
<organism evidence="1 2">
    <name type="scientific">Caerostris extrusa</name>
    <name type="common">Bark spider</name>
    <name type="synonym">Caerostris bankana</name>
    <dbReference type="NCBI Taxonomy" id="172846"/>
    <lineage>
        <taxon>Eukaryota</taxon>
        <taxon>Metazoa</taxon>
        <taxon>Ecdysozoa</taxon>
        <taxon>Arthropoda</taxon>
        <taxon>Chelicerata</taxon>
        <taxon>Arachnida</taxon>
        <taxon>Araneae</taxon>
        <taxon>Araneomorphae</taxon>
        <taxon>Entelegynae</taxon>
        <taxon>Araneoidea</taxon>
        <taxon>Araneidae</taxon>
        <taxon>Caerostris</taxon>
    </lineage>
</organism>